<accession>A0A420B6L3</accession>
<evidence type="ECO:0000313" key="2">
    <source>
        <dbReference type="EMBL" id="RKE52426.1"/>
    </source>
</evidence>
<reference evidence="2 3" key="1">
    <citation type="submission" date="2018-09" db="EMBL/GenBank/DDBJ databases">
        <title>Genomic Encyclopedia of Type Strains, Phase III (KMG-III): the genomes of soil and plant-associated and newly described type strains.</title>
        <authorList>
            <person name="Whitman W."/>
        </authorList>
    </citation>
    <scope>NUCLEOTIDE SEQUENCE [LARGE SCALE GENOMIC DNA]</scope>
    <source>
        <strain evidence="2 3">CECT 7938</strain>
    </source>
</reference>
<dbReference type="NCBIfam" id="NF041325">
    <property type="entry name" value="Bacteroid_MobB"/>
    <property type="match status" value="1"/>
</dbReference>
<dbReference type="RefSeq" id="WP_120259467.1">
    <property type="nucleotide sequence ID" value="NZ_RAPY01000002.1"/>
</dbReference>
<dbReference type="InterPro" id="IPR005094">
    <property type="entry name" value="Endonuclease_MobA/VirD2"/>
</dbReference>
<dbReference type="AlphaFoldDB" id="A0A420B6L3"/>
<dbReference type="Pfam" id="PF03432">
    <property type="entry name" value="Relaxase"/>
    <property type="match status" value="1"/>
</dbReference>
<feature type="domain" description="MobA/VirD2-like nuclease" evidence="1">
    <location>
        <begin position="43"/>
        <end position="151"/>
    </location>
</feature>
<organism evidence="2 3">
    <name type="scientific">Sphingobacterium detergens</name>
    <dbReference type="NCBI Taxonomy" id="1145106"/>
    <lineage>
        <taxon>Bacteria</taxon>
        <taxon>Pseudomonadati</taxon>
        <taxon>Bacteroidota</taxon>
        <taxon>Sphingobacteriia</taxon>
        <taxon>Sphingobacteriales</taxon>
        <taxon>Sphingobacteriaceae</taxon>
        <taxon>Sphingobacterium</taxon>
    </lineage>
</organism>
<protein>
    <submittedName>
        <fullName evidence="2">Relaxase/mobilization nuclease-like protein</fullName>
    </submittedName>
</protein>
<evidence type="ECO:0000313" key="3">
    <source>
        <dbReference type="Proteomes" id="UP000286246"/>
    </source>
</evidence>
<dbReference type="OrthoDB" id="915634at2"/>
<gene>
    <name evidence="2" type="ORF">DFQ12_2662</name>
</gene>
<name>A0A420B6L3_SPHD1</name>
<sequence>MIAKIGKGENLYGAISYNQLKIDSEKGQVLLLNRIPETLDNTYSTSYLYKQFEPYMSANIKTEKPVRHISLNPDPADRVSDVQFMEMAQQYMQEMGYSNQPYIVFKHTDIERSHIHIVTVCVGLDGKKIPDNYDHPRSMAICRDLEQQYNLIPAKEKQLTGNEQVFRPVDYRGGDIKSQIASVVRYLPRYYQYPTLGAYNALLSLYNITAEEVRGELNGQPKSGLVYFALNEQGEKASSPFKSSLFGKHAGLDELQNHFVAAKDKMKAAPVRAILKNTIEATMHTYNNEADFKKQLIEQGINTVVRRNDEGRIYGITFIDHESRTVWNGSALGKNLSANVFNDWWLKSAVEQRQNTEQLGITALSATDKYVANGKEEPHRLFDFLDKEQPTDDSVLIDGFGGLLPEAHGEDYEEQAFANRMKKRKKQRKV</sequence>
<keyword evidence="3" id="KW-1185">Reference proteome</keyword>
<proteinExistence type="predicted"/>
<dbReference type="EMBL" id="RAPY01000002">
    <property type="protein sequence ID" value="RKE52426.1"/>
    <property type="molecule type" value="Genomic_DNA"/>
</dbReference>
<evidence type="ECO:0000259" key="1">
    <source>
        <dbReference type="Pfam" id="PF03432"/>
    </source>
</evidence>
<dbReference type="Proteomes" id="UP000286246">
    <property type="component" value="Unassembled WGS sequence"/>
</dbReference>
<comment type="caution">
    <text evidence="2">The sequence shown here is derived from an EMBL/GenBank/DDBJ whole genome shotgun (WGS) entry which is preliminary data.</text>
</comment>